<dbReference type="InterPro" id="IPR048866">
    <property type="entry name" value="ORC5_lid"/>
</dbReference>
<evidence type="ECO:0000313" key="10">
    <source>
        <dbReference type="EMBL" id="TID19916.1"/>
    </source>
</evidence>
<evidence type="ECO:0000256" key="4">
    <source>
        <dbReference type="ARBA" id="ARBA00022741"/>
    </source>
</evidence>
<organism evidence="10 11">
    <name type="scientific">Venturia nashicola</name>
    <dbReference type="NCBI Taxonomy" id="86259"/>
    <lineage>
        <taxon>Eukaryota</taxon>
        <taxon>Fungi</taxon>
        <taxon>Dikarya</taxon>
        <taxon>Ascomycota</taxon>
        <taxon>Pezizomycotina</taxon>
        <taxon>Dothideomycetes</taxon>
        <taxon>Pleosporomycetidae</taxon>
        <taxon>Venturiales</taxon>
        <taxon>Venturiaceae</taxon>
        <taxon>Venturia</taxon>
    </lineage>
</organism>
<dbReference type="InterPro" id="IPR019405">
    <property type="entry name" value="Lactonase_7-beta_prop"/>
</dbReference>
<evidence type="ECO:0000313" key="11">
    <source>
        <dbReference type="Proteomes" id="UP000298493"/>
    </source>
</evidence>
<dbReference type="AlphaFoldDB" id="A0A4Z1PDG4"/>
<keyword evidence="5" id="KW-0067">ATP-binding</keyword>
<dbReference type="Gene3D" id="1.10.8.60">
    <property type="match status" value="1"/>
</dbReference>
<dbReference type="PANTHER" id="PTHR12705">
    <property type="entry name" value="ORIGIN RECOGNITION COMPLEX SUBUNIT 5"/>
    <property type="match status" value="1"/>
</dbReference>
<dbReference type="Pfam" id="PF14630">
    <property type="entry name" value="ORC5_C"/>
    <property type="match status" value="1"/>
</dbReference>
<comment type="subcellular location">
    <subcellularLocation>
        <location evidence="1">Nucleus</location>
    </subcellularLocation>
</comment>
<dbReference type="STRING" id="86259.A0A4Z1PDG4"/>
<dbReference type="GO" id="GO:0008483">
    <property type="term" value="F:transaminase activity"/>
    <property type="evidence" value="ECO:0007669"/>
    <property type="project" value="UniProtKB-KW"/>
</dbReference>
<dbReference type="InterPro" id="IPR047088">
    <property type="entry name" value="ORC5_C"/>
</dbReference>
<dbReference type="GO" id="GO:0003688">
    <property type="term" value="F:DNA replication origin binding"/>
    <property type="evidence" value="ECO:0007669"/>
    <property type="project" value="TreeGrafter"/>
</dbReference>
<dbReference type="Proteomes" id="UP000298493">
    <property type="component" value="Unassembled WGS sequence"/>
</dbReference>
<dbReference type="Gene3D" id="3.40.50.300">
    <property type="entry name" value="P-loop containing nucleotide triphosphate hydrolases"/>
    <property type="match status" value="1"/>
</dbReference>
<protein>
    <submittedName>
        <fullName evidence="10">4-aminobutyrate aminotransferase</fullName>
    </submittedName>
</protein>
<dbReference type="Pfam" id="PF13191">
    <property type="entry name" value="AAA_16"/>
    <property type="match status" value="1"/>
</dbReference>
<comment type="caution">
    <text evidence="10">The sequence shown here is derived from an EMBL/GenBank/DDBJ whole genome shotgun (WGS) entry which is preliminary data.</text>
</comment>
<dbReference type="EMBL" id="SNSC02000011">
    <property type="protein sequence ID" value="TID19916.1"/>
    <property type="molecule type" value="Genomic_DNA"/>
</dbReference>
<dbReference type="Pfam" id="PF21639">
    <property type="entry name" value="ORC5_lid"/>
    <property type="match status" value="1"/>
</dbReference>
<keyword evidence="6" id="KW-0539">Nucleus</keyword>
<dbReference type="SUPFAM" id="SSF52540">
    <property type="entry name" value="P-loop containing nucleoside triphosphate hydrolases"/>
    <property type="match status" value="1"/>
</dbReference>
<proteinExistence type="inferred from homology"/>
<dbReference type="InterPro" id="IPR015943">
    <property type="entry name" value="WD40/YVTN_repeat-like_dom_sf"/>
</dbReference>
<evidence type="ECO:0000256" key="3">
    <source>
        <dbReference type="ARBA" id="ARBA00022705"/>
    </source>
</evidence>
<dbReference type="InterPro" id="IPR011048">
    <property type="entry name" value="Haem_d1_sf"/>
</dbReference>
<feature type="domain" description="Origin recognition complex subunit 5 C-terminal" evidence="8">
    <location>
        <begin position="310"/>
        <end position="444"/>
    </location>
</feature>
<reference evidence="10 11" key="1">
    <citation type="submission" date="2019-04" db="EMBL/GenBank/DDBJ databases">
        <title>High contiguity whole genome sequence and gene annotation resource for two Venturia nashicola isolates.</title>
        <authorList>
            <person name="Prokchorchik M."/>
            <person name="Won K."/>
            <person name="Lee Y."/>
            <person name="Choi E.D."/>
            <person name="Segonzac C."/>
            <person name="Sohn K.H."/>
        </authorList>
    </citation>
    <scope>NUCLEOTIDE SEQUENCE [LARGE SCALE GENOMIC DNA]</scope>
    <source>
        <strain evidence="10 11">PRI2</strain>
    </source>
</reference>
<dbReference type="InterPro" id="IPR041664">
    <property type="entry name" value="AAA_16"/>
</dbReference>
<sequence>MAMLPHEILLNDQLPGRQVQIKTLATLFNPSFPTPTSLVLHGLQATGKTAVTRAVLKALKTPHAVIDSRECITGRQLLERSFAASVEALSRPSNADIDISDYGRCENLSALQVNLERLLEKQKSFTLVFDGIDQQREAPLTLIPALARFGETIPCLTVVFIISVPSPRLFHTIGIPHIHFPFYTRDESIRILSQSPPSIFLAGIDSGVDYTEQQAAEDDAWVWGRFTAAVWDSLARGAARDLLSFRAVCDKLWRPFTAPIVDGTFGTRDFARLMVSRRTLFQSEDALISGVITKGQGGIIKSLGKARHELPYYSKFILCASYLASYNPARQDQIFFMKAAEKKRKKKGGGTAAGRKAQHRKIPRSMLAASPFSLDRMLAILRAILPQNLPQNADVLTQISTLASLRLLARASAASVDVLDASCRWRINCGWDYVAALGRSIGLEHVDAEEHGQLFTHQYQGFDLRCLGAPVVQQLNPHAAKHHFFVGSYGTPSIYGLEFDNVANSLLVTKNNTTRKENEWLAISHDAKTLYSSGADGWSSFPITSNTTLGTQSPSTPGSGNCGAWNGVYVMASRKAPYPLYGSLNCANWVSTGPEGEVGKATALPYNEASVIYGMATDPTYSYLYSSDWRNGKIWTHKIGSDGSLTVVGFTESPSNTSAPRTLQVHPSGKNMYVILEAWNAMALYSINETTHMPHYTNALYPLIPPDVVAGNYGAQSAVLSPKGSILWATSHSRIIGQQGYLSGFSLREDGLPINPLFRIKTRNSGGKSLNVAASPFKEGLVAVAESYERSIYDAQNTTASSTSAGPPCLLQLPRELRDKILRSILRASTVIQPINHSYATRNREDVEDWAQKDRKIYNTILGTRILRVNKQMLAEGRGIPYGENRILVECPFQLDLPIEALQHSPRLFIHVKQECRDYRSSWNRKTEKKRLTIGHHILYMDAHKGPVSSTPREFYTED</sequence>
<evidence type="ECO:0000259" key="9">
    <source>
        <dbReference type="Pfam" id="PF21639"/>
    </source>
</evidence>
<dbReference type="PANTHER" id="PTHR12705:SF0">
    <property type="entry name" value="ORIGIN RECOGNITION COMPLEX SUBUNIT 5"/>
    <property type="match status" value="1"/>
</dbReference>
<dbReference type="InterPro" id="IPR027417">
    <property type="entry name" value="P-loop_NTPase"/>
</dbReference>
<dbReference type="InterPro" id="IPR020796">
    <property type="entry name" value="ORC5"/>
</dbReference>
<dbReference type="GO" id="GO:0006270">
    <property type="term" value="P:DNA replication initiation"/>
    <property type="evidence" value="ECO:0007669"/>
    <property type="project" value="TreeGrafter"/>
</dbReference>
<keyword evidence="11" id="KW-1185">Reference proteome</keyword>
<keyword evidence="10" id="KW-0808">Transferase</keyword>
<keyword evidence="10" id="KW-0032">Aminotransferase</keyword>
<comment type="similarity">
    <text evidence="2">Belongs to the ORC5 family.</text>
</comment>
<evidence type="ECO:0000256" key="6">
    <source>
        <dbReference type="ARBA" id="ARBA00023242"/>
    </source>
</evidence>
<evidence type="ECO:0000259" key="7">
    <source>
        <dbReference type="Pfam" id="PF13191"/>
    </source>
</evidence>
<keyword evidence="4" id="KW-0547">Nucleotide-binding</keyword>
<accession>A0A4Z1PDG4</accession>
<evidence type="ECO:0000256" key="1">
    <source>
        <dbReference type="ARBA" id="ARBA00004123"/>
    </source>
</evidence>
<dbReference type="GO" id="GO:0005664">
    <property type="term" value="C:nuclear origin of replication recognition complex"/>
    <property type="evidence" value="ECO:0007669"/>
    <property type="project" value="TreeGrafter"/>
</dbReference>
<gene>
    <name evidence="10" type="ORF">E6O75_ATG07376</name>
</gene>
<evidence type="ECO:0000256" key="2">
    <source>
        <dbReference type="ARBA" id="ARBA00006269"/>
    </source>
</evidence>
<keyword evidence="3" id="KW-0235">DNA replication</keyword>
<dbReference type="Gene3D" id="2.130.10.10">
    <property type="entry name" value="YVTN repeat-like/Quinoprotein amine dehydrogenase"/>
    <property type="match status" value="1"/>
</dbReference>
<evidence type="ECO:0000259" key="8">
    <source>
        <dbReference type="Pfam" id="PF14630"/>
    </source>
</evidence>
<dbReference type="SUPFAM" id="SSF51004">
    <property type="entry name" value="C-terminal (heme d1) domain of cytochrome cd1-nitrite reductase"/>
    <property type="match status" value="1"/>
</dbReference>
<name>A0A4Z1PDG4_9PEZI</name>
<feature type="domain" description="Orc1-like AAA ATPase" evidence="7">
    <location>
        <begin position="13"/>
        <end position="152"/>
    </location>
</feature>
<feature type="domain" description="ORC5 lid" evidence="9">
    <location>
        <begin position="223"/>
        <end position="282"/>
    </location>
</feature>
<dbReference type="Pfam" id="PF10282">
    <property type="entry name" value="Lactonase"/>
    <property type="match status" value="1"/>
</dbReference>
<evidence type="ECO:0000256" key="5">
    <source>
        <dbReference type="ARBA" id="ARBA00022840"/>
    </source>
</evidence>